<comment type="caution">
    <text evidence="1">The sequence shown here is derived from an EMBL/GenBank/DDBJ whole genome shotgun (WGS) entry which is preliminary data.</text>
</comment>
<keyword evidence="2" id="KW-1185">Reference proteome</keyword>
<sequence>MEKLNTLAYLPEFLNRYRPAEGLSVHTEIRDALSLKPGLMKLYEIALHGGHPPESMGLPALRDPEFFLVGHATLRDPQGRILATATAVAPAGQTLEDLETAARQRLLAVLGFGGEIVDADEVFDPSHSGIATPEVQAPVPVTETPVGEGVAMATAALLPGEDPAAILSASVNAAPVVPVATPADTLSRVALGVATSAASDDRALALLQRQIAHWAHLQGIAVPEVHTRAERQAALKALMQQPTATL</sequence>
<protein>
    <submittedName>
        <fullName evidence="1">Uncharacterized protein</fullName>
    </submittedName>
</protein>
<gene>
    <name evidence="1" type="ORF">BN874_2630002</name>
</gene>
<name>A0A7U7GCG4_9GAMM</name>
<dbReference type="AlphaFoldDB" id="A0A7U7GCG4"/>
<dbReference type="OrthoDB" id="7068519at2"/>
<reference evidence="1 2" key="1">
    <citation type="journal article" date="2014" name="ISME J.">
        <title>Candidatus Competibacter-lineage genomes retrieved from metagenomes reveal functional metabolic diversity.</title>
        <authorList>
            <person name="McIlroy S.J."/>
            <person name="Albertsen M."/>
            <person name="Andresen E.K."/>
            <person name="Saunders A.M."/>
            <person name="Kristiansen R."/>
            <person name="Stokholm-Bjerregaard M."/>
            <person name="Nielsen K.L."/>
            <person name="Nielsen P.H."/>
        </authorList>
    </citation>
    <scope>NUCLEOTIDE SEQUENCE [LARGE SCALE GENOMIC DNA]</scope>
    <source>
        <strain evidence="1 2">Run_B_J11</strain>
    </source>
</reference>
<organism evidence="1 2">
    <name type="scientific">Candidatus Contendobacter odensis Run_B_J11</name>
    <dbReference type="NCBI Taxonomy" id="1400861"/>
    <lineage>
        <taxon>Bacteria</taxon>
        <taxon>Pseudomonadati</taxon>
        <taxon>Pseudomonadota</taxon>
        <taxon>Gammaproteobacteria</taxon>
        <taxon>Candidatus Competibacteraceae</taxon>
        <taxon>Candidatus Contendibacter</taxon>
    </lineage>
</organism>
<dbReference type="RefSeq" id="WP_034433445.1">
    <property type="nucleotide sequence ID" value="NZ_CBTK010000183.1"/>
</dbReference>
<accession>A0A7U7GCG4</accession>
<dbReference type="Proteomes" id="UP000019184">
    <property type="component" value="Unassembled WGS sequence"/>
</dbReference>
<proteinExistence type="predicted"/>
<evidence type="ECO:0000313" key="1">
    <source>
        <dbReference type="EMBL" id="CDH45582.1"/>
    </source>
</evidence>
<dbReference type="EMBL" id="CBTK010000183">
    <property type="protein sequence ID" value="CDH45582.1"/>
    <property type="molecule type" value="Genomic_DNA"/>
</dbReference>
<evidence type="ECO:0000313" key="2">
    <source>
        <dbReference type="Proteomes" id="UP000019184"/>
    </source>
</evidence>